<dbReference type="Gene3D" id="3.30.710.10">
    <property type="entry name" value="Potassium Channel Kv1.1, Chain A"/>
    <property type="match status" value="1"/>
</dbReference>
<comment type="pathway">
    <text evidence="1">Protein modification; protein ubiquitination.</text>
</comment>
<feature type="transmembrane region" description="Helical" evidence="3">
    <location>
        <begin position="408"/>
        <end position="431"/>
    </location>
</feature>
<keyword evidence="3" id="KW-0472">Membrane</keyword>
<dbReference type="EMBL" id="CM000147">
    <property type="protein sequence ID" value="EAZ16127.1"/>
    <property type="molecule type" value="Genomic_DNA"/>
</dbReference>
<dbReference type="CDD" id="cd00121">
    <property type="entry name" value="MATH"/>
    <property type="match status" value="1"/>
</dbReference>
<feature type="compositionally biased region" description="Gly residues" evidence="2">
    <location>
        <begin position="275"/>
        <end position="287"/>
    </location>
</feature>
<keyword evidence="3" id="KW-0812">Transmembrane</keyword>
<evidence type="ECO:0000256" key="3">
    <source>
        <dbReference type="SAM" id="Phobius"/>
    </source>
</evidence>
<dbReference type="Proteomes" id="UP000007752">
    <property type="component" value="Chromosome 10"/>
</dbReference>
<feature type="compositionally biased region" description="Basic and acidic residues" evidence="2">
    <location>
        <begin position="333"/>
        <end position="347"/>
    </location>
</feature>
<evidence type="ECO:0000313" key="5">
    <source>
        <dbReference type="EMBL" id="EAZ16127.1"/>
    </source>
</evidence>
<dbReference type="InterPro" id="IPR045005">
    <property type="entry name" value="BPM1-6"/>
</dbReference>
<feature type="compositionally biased region" description="Gly residues" evidence="2">
    <location>
        <begin position="308"/>
        <end position="318"/>
    </location>
</feature>
<name>A3C4W4_ORYSJ</name>
<reference evidence="5" key="1">
    <citation type="journal article" date="2005" name="PLoS Biol.">
        <title>The genomes of Oryza sativa: a history of duplications.</title>
        <authorList>
            <person name="Yu J."/>
            <person name="Wang J."/>
            <person name="Lin W."/>
            <person name="Li S."/>
            <person name="Li H."/>
            <person name="Zhou J."/>
            <person name="Ni P."/>
            <person name="Dong W."/>
            <person name="Hu S."/>
            <person name="Zeng C."/>
            <person name="Zhang J."/>
            <person name="Zhang Y."/>
            <person name="Li R."/>
            <person name="Xu Z."/>
            <person name="Li S."/>
            <person name="Li X."/>
            <person name="Zheng H."/>
            <person name="Cong L."/>
            <person name="Lin L."/>
            <person name="Yin J."/>
            <person name="Geng J."/>
            <person name="Li G."/>
            <person name="Shi J."/>
            <person name="Liu J."/>
            <person name="Lv H."/>
            <person name="Li J."/>
            <person name="Wang J."/>
            <person name="Deng Y."/>
            <person name="Ran L."/>
            <person name="Shi X."/>
            <person name="Wang X."/>
            <person name="Wu Q."/>
            <person name="Li C."/>
            <person name="Ren X."/>
            <person name="Wang J."/>
            <person name="Wang X."/>
            <person name="Li D."/>
            <person name="Liu D."/>
            <person name="Zhang X."/>
            <person name="Ji Z."/>
            <person name="Zhao W."/>
            <person name="Sun Y."/>
            <person name="Zhang Z."/>
            <person name="Bao J."/>
            <person name="Han Y."/>
            <person name="Dong L."/>
            <person name="Ji J."/>
            <person name="Chen P."/>
            <person name="Wu S."/>
            <person name="Liu J."/>
            <person name="Xiao Y."/>
            <person name="Bu D."/>
            <person name="Tan J."/>
            <person name="Yang L."/>
            <person name="Ye C."/>
            <person name="Zhang J."/>
            <person name="Xu J."/>
            <person name="Zhou Y."/>
            <person name="Yu Y."/>
            <person name="Zhang B."/>
            <person name="Zhuang S."/>
            <person name="Wei H."/>
            <person name="Liu B."/>
            <person name="Lei M."/>
            <person name="Yu H."/>
            <person name="Li Y."/>
            <person name="Xu H."/>
            <person name="Wei S."/>
            <person name="He X."/>
            <person name="Fang L."/>
            <person name="Zhang Z."/>
            <person name="Zhang Y."/>
            <person name="Huang X."/>
            <person name="Su Z."/>
            <person name="Tong W."/>
            <person name="Li J."/>
            <person name="Tong Z."/>
            <person name="Li S."/>
            <person name="Ye J."/>
            <person name="Wang L."/>
            <person name="Fang L."/>
            <person name="Lei T."/>
            <person name="Chen C."/>
            <person name="Chen H."/>
            <person name="Xu Z."/>
            <person name="Li H."/>
            <person name="Huang H."/>
            <person name="Zhang F."/>
            <person name="Xu H."/>
            <person name="Li N."/>
            <person name="Zhao C."/>
            <person name="Li S."/>
            <person name="Dong L."/>
            <person name="Huang Y."/>
            <person name="Li L."/>
            <person name="Xi Y."/>
            <person name="Qi Q."/>
            <person name="Li W."/>
            <person name="Zhang B."/>
            <person name="Hu W."/>
            <person name="Zhang Y."/>
            <person name="Tian X."/>
            <person name="Jiao Y."/>
            <person name="Liang X."/>
            <person name="Jin J."/>
            <person name="Gao L."/>
            <person name="Zheng W."/>
            <person name="Hao B."/>
            <person name="Liu S."/>
            <person name="Wang W."/>
            <person name="Yuan L."/>
            <person name="Cao M."/>
            <person name="McDermott J."/>
            <person name="Samudrala R."/>
            <person name="Wang J."/>
            <person name="Wong G.K."/>
            <person name="Yang H."/>
        </authorList>
    </citation>
    <scope>NUCLEOTIDE SEQUENCE [LARGE SCALE GENOMIC DNA]</scope>
</reference>
<gene>
    <name evidence="5" type="ORF">OsJ_31574</name>
</gene>
<evidence type="ECO:0000259" key="4">
    <source>
        <dbReference type="PROSITE" id="PS50144"/>
    </source>
</evidence>
<reference evidence="5" key="2">
    <citation type="submission" date="2008-12" db="EMBL/GenBank/DDBJ databases">
        <title>Improved gene annotation of the rice (Oryza sativa) genomes.</title>
        <authorList>
            <person name="Wang J."/>
            <person name="Li R."/>
            <person name="Fan W."/>
            <person name="Huang Q."/>
            <person name="Zhang J."/>
            <person name="Zhou Y."/>
            <person name="Hu Y."/>
            <person name="Zi S."/>
            <person name="Li J."/>
            <person name="Ni P."/>
            <person name="Zheng H."/>
            <person name="Zhang Y."/>
            <person name="Zhao M."/>
            <person name="Hao Q."/>
            <person name="McDermott J."/>
            <person name="Samudrala R."/>
            <person name="Kristiansen K."/>
            <person name="Wong G.K.-S."/>
        </authorList>
    </citation>
    <scope>NUCLEOTIDE SEQUENCE</scope>
</reference>
<feature type="region of interest" description="Disordered" evidence="2">
    <location>
        <begin position="266"/>
        <end position="347"/>
    </location>
</feature>
<dbReference type="Pfam" id="PF22486">
    <property type="entry name" value="MATH_2"/>
    <property type="match status" value="1"/>
</dbReference>
<protein>
    <recommendedName>
        <fullName evidence="4">MATH domain-containing protein</fullName>
    </recommendedName>
</protein>
<dbReference type="InterPro" id="IPR011333">
    <property type="entry name" value="SKP1/BTB/POZ_sf"/>
</dbReference>
<dbReference type="PROSITE" id="PS50144">
    <property type="entry name" value="MATH"/>
    <property type="match status" value="1"/>
</dbReference>
<dbReference type="GO" id="GO:0016567">
    <property type="term" value="P:protein ubiquitination"/>
    <property type="evidence" value="ECO:0007669"/>
    <property type="project" value="InterPro"/>
</dbReference>
<sequence>MATGGSDDGGGARPPPYSSSSAIVGGTVKGHHILKIEGYSYIKEKLPAGKFIKSRTFKVGDHLWCLLFYHNGSRASPPGFVAVYLKLVVAGGKQPVRARATFGLLDRLGKPMMSCKLDAGMHGFTVSETGFGYHEFIGAEVLEKLGYVRDDSFTIRCDVAVVGALRVEDRTAPVVAVEVPPPELRRHFGGLPRVHGRRRCHVPRRPARRCPRNRSVLAARSPVFRAELFGAMKESVSGGSNAVVEVDDMEADVFRAPPGLRLHRRAAGDGDEAAGGDGAASARGGGQVRDAEADAAVRGEAVRARRAGLGGDAHGAGGAAPLPWPQGGVPPVHRLDGDDGRGDGERRVRASDQELPVSCQGAHCQGLSTSIWSQMKTCALKLESVSVACKVVQEDKFMLNLKQFQPNVLLLLNVVTLWNTCCFFFLFFSLVPEC</sequence>
<evidence type="ECO:0000256" key="1">
    <source>
        <dbReference type="ARBA" id="ARBA00004906"/>
    </source>
</evidence>
<feature type="domain" description="MATH" evidence="4">
    <location>
        <begin position="29"/>
        <end position="159"/>
    </location>
</feature>
<dbReference type="AlphaFoldDB" id="A3C4W4"/>
<evidence type="ECO:0000256" key="2">
    <source>
        <dbReference type="SAM" id="MobiDB-lite"/>
    </source>
</evidence>
<dbReference type="HOGENOM" id="CLU_1458042_0_0_1"/>
<organism evidence="5">
    <name type="scientific">Oryza sativa subsp. japonica</name>
    <name type="common">Rice</name>
    <dbReference type="NCBI Taxonomy" id="39947"/>
    <lineage>
        <taxon>Eukaryota</taxon>
        <taxon>Viridiplantae</taxon>
        <taxon>Streptophyta</taxon>
        <taxon>Embryophyta</taxon>
        <taxon>Tracheophyta</taxon>
        <taxon>Spermatophyta</taxon>
        <taxon>Magnoliopsida</taxon>
        <taxon>Liliopsida</taxon>
        <taxon>Poales</taxon>
        <taxon>Poaceae</taxon>
        <taxon>BOP clade</taxon>
        <taxon>Oryzoideae</taxon>
        <taxon>Oryzeae</taxon>
        <taxon>Oryzinae</taxon>
        <taxon>Oryza</taxon>
        <taxon>Oryza sativa</taxon>
    </lineage>
</organism>
<proteinExistence type="predicted"/>
<accession>A3C4W4</accession>
<dbReference type="SUPFAM" id="SSF49599">
    <property type="entry name" value="TRAF domain-like"/>
    <property type="match status" value="1"/>
</dbReference>
<dbReference type="PANTHER" id="PTHR26379">
    <property type="entry name" value="BTB/POZ AND MATH DOMAIN-CONTAINING PROTEIN 1"/>
    <property type="match status" value="1"/>
</dbReference>
<dbReference type="InterPro" id="IPR002083">
    <property type="entry name" value="MATH/TRAF_dom"/>
</dbReference>
<dbReference type="Gene3D" id="2.60.210.10">
    <property type="entry name" value="Apoptosis, Tumor Necrosis Factor Receptor Associated Protein 2, Chain A"/>
    <property type="match status" value="1"/>
</dbReference>
<keyword evidence="3" id="KW-1133">Transmembrane helix</keyword>
<dbReference type="PANTHER" id="PTHR26379:SF448">
    <property type="entry name" value="OS10G0423400 PROTEIN"/>
    <property type="match status" value="1"/>
</dbReference>
<feature type="compositionally biased region" description="Basic and acidic residues" evidence="2">
    <location>
        <begin position="289"/>
        <end position="303"/>
    </location>
</feature>
<dbReference type="InterPro" id="IPR008974">
    <property type="entry name" value="TRAF-like"/>
</dbReference>